<reference evidence="10" key="1">
    <citation type="journal article" date="2009" name="Genome Res.">
        <title>Comparative genomic analyses of the human fungal pathogens Coccidioides and their relatives.</title>
        <authorList>
            <person name="Sharpton T.J."/>
            <person name="Stajich J.E."/>
            <person name="Rounsley S.D."/>
            <person name="Gardner M.J."/>
            <person name="Wortman J.R."/>
            <person name="Jordar V.S."/>
            <person name="Maiti R."/>
            <person name="Kodira C.D."/>
            <person name="Neafsey D.E."/>
            <person name="Zeng Q."/>
            <person name="Hung C.-Y."/>
            <person name="McMahan C."/>
            <person name="Muszewska A."/>
            <person name="Grynberg M."/>
            <person name="Mandel M.A."/>
            <person name="Kellner E.M."/>
            <person name="Barker B.M."/>
            <person name="Galgiani J.N."/>
            <person name="Orbach M.J."/>
            <person name="Kirkland T.N."/>
            <person name="Cole G.T."/>
            <person name="Henn M.R."/>
            <person name="Birren B.W."/>
            <person name="Taylor J.W."/>
        </authorList>
    </citation>
    <scope>NUCLEOTIDE SEQUENCE [LARGE SCALE GENOMIC DNA]</scope>
    <source>
        <strain evidence="10">RS</strain>
    </source>
</reference>
<keyword evidence="3" id="KW-0732">Signal</keyword>
<keyword evidence="4 7" id="KW-1133">Transmembrane helix</keyword>
<dbReference type="InParanoid" id="A0A0D8JT64"/>
<dbReference type="STRING" id="246410.A0A0D8JT64"/>
<dbReference type="VEuPathDB" id="FungiDB:CIMG_13043"/>
<evidence type="ECO:0000256" key="5">
    <source>
        <dbReference type="ARBA" id="ARBA00023136"/>
    </source>
</evidence>
<name>A0A0D8JT64_COCIM</name>
<evidence type="ECO:0000313" key="10">
    <source>
        <dbReference type="Proteomes" id="UP000001261"/>
    </source>
</evidence>
<feature type="transmembrane region" description="Helical" evidence="7">
    <location>
        <begin position="172"/>
        <end position="190"/>
    </location>
</feature>
<dbReference type="InterPro" id="IPR039163">
    <property type="entry name" value="EMC7"/>
</dbReference>
<evidence type="ECO:0000256" key="3">
    <source>
        <dbReference type="ARBA" id="ARBA00022729"/>
    </source>
</evidence>
<dbReference type="OrthoDB" id="27095at2759"/>
<keyword evidence="5 7" id="KW-0472">Membrane</keyword>
<keyword evidence="2 7" id="KW-0812">Transmembrane</keyword>
<evidence type="ECO:0000256" key="7">
    <source>
        <dbReference type="SAM" id="Phobius"/>
    </source>
</evidence>
<evidence type="ECO:0000256" key="2">
    <source>
        <dbReference type="ARBA" id="ARBA00022692"/>
    </source>
</evidence>
<dbReference type="GO" id="GO:0072546">
    <property type="term" value="C:EMC complex"/>
    <property type="evidence" value="ECO:0007669"/>
    <property type="project" value="TreeGrafter"/>
</dbReference>
<evidence type="ECO:0000256" key="1">
    <source>
        <dbReference type="ARBA" id="ARBA00004167"/>
    </source>
</evidence>
<dbReference type="Proteomes" id="UP000001261">
    <property type="component" value="Unassembled WGS sequence"/>
</dbReference>
<keyword evidence="10" id="KW-1185">Reference proteome</keyword>
<protein>
    <submittedName>
        <fullName evidence="9">Long-chain acyl-CoA synthetase</fullName>
    </submittedName>
</protein>
<comment type="subcellular location">
    <subcellularLocation>
        <location evidence="1">Membrane</location>
        <topology evidence="1">Single-pass membrane protein</topology>
    </subcellularLocation>
</comment>
<feature type="region of interest" description="Disordered" evidence="6">
    <location>
        <begin position="236"/>
        <end position="260"/>
    </location>
</feature>
<dbReference type="RefSeq" id="XP_004445348.1">
    <property type="nucleotide sequence ID" value="XM_004445291.1"/>
</dbReference>
<evidence type="ECO:0000256" key="4">
    <source>
        <dbReference type="ARBA" id="ARBA00022989"/>
    </source>
</evidence>
<dbReference type="OMA" id="FTFGMPK"/>
<dbReference type="PANTHER" id="PTHR13605">
    <property type="entry name" value="ER MEMBRANE PROTEIN COMPLEX SUBUNIT 7"/>
    <property type="match status" value="1"/>
</dbReference>
<dbReference type="PANTHER" id="PTHR13605:SF4">
    <property type="entry name" value="ER MEMBRANE PROTEIN COMPLEX SUBUNIT 7"/>
    <property type="match status" value="1"/>
</dbReference>
<accession>A0A0D8JT64</accession>
<dbReference type="InterPro" id="IPR019008">
    <property type="entry name" value="Beta_sandwich_EMC7"/>
</dbReference>
<evidence type="ECO:0000313" key="9">
    <source>
        <dbReference type="EMBL" id="KJF60545.1"/>
    </source>
</evidence>
<dbReference type="AlphaFoldDB" id="A0A0D8JT64"/>
<sequence>MRPSNLYSYILALSSLVLPISTAFSLTISIPSSNLLPNPNALPASTHATLTTLAPKQTLLKAPLSRSSSFTFRELRPDSESSSPSGDVTSYLLDIHCRDYIFAPYRVDVGADGNVIGVWETYRGNSWDNKGAEKAVGTGSGPVHVEAKVLGKREFYEERPKFSPLSLFKNPMILLAVVALAITVGMPYLVENMDPETREEWERQRAAGVLPGSGSRKAPASNFDLAGWMAGTSPGPIEAAKAASASAREGDSGQSTVRRR</sequence>
<proteinExistence type="predicted"/>
<dbReference type="Pfam" id="PF09430">
    <property type="entry name" value="EMC7_beta-sandw"/>
    <property type="match status" value="1"/>
</dbReference>
<gene>
    <name evidence="9" type="ORF">CIMG_13043</name>
</gene>
<organism evidence="9 10">
    <name type="scientific">Coccidioides immitis (strain RS)</name>
    <name type="common">Valley fever fungus</name>
    <dbReference type="NCBI Taxonomy" id="246410"/>
    <lineage>
        <taxon>Eukaryota</taxon>
        <taxon>Fungi</taxon>
        <taxon>Dikarya</taxon>
        <taxon>Ascomycota</taxon>
        <taxon>Pezizomycotina</taxon>
        <taxon>Eurotiomycetes</taxon>
        <taxon>Eurotiomycetidae</taxon>
        <taxon>Onygenales</taxon>
        <taxon>Onygenaceae</taxon>
        <taxon>Coccidioides</taxon>
    </lineage>
</organism>
<evidence type="ECO:0000259" key="8">
    <source>
        <dbReference type="Pfam" id="PF09430"/>
    </source>
</evidence>
<dbReference type="KEGG" id="cim:CIMG_13043"/>
<reference evidence="10" key="2">
    <citation type="journal article" date="2010" name="Genome Res.">
        <title>Population genomic sequencing of Coccidioides fungi reveals recent hybridization and transposon control.</title>
        <authorList>
            <person name="Neafsey D.E."/>
            <person name="Barker B.M."/>
            <person name="Sharpton T.J."/>
            <person name="Stajich J.E."/>
            <person name="Park D.J."/>
            <person name="Whiston E."/>
            <person name="Hung C.-Y."/>
            <person name="McMahan C."/>
            <person name="White J."/>
            <person name="Sykes S."/>
            <person name="Heiman D."/>
            <person name="Young S."/>
            <person name="Zeng Q."/>
            <person name="Abouelleil A."/>
            <person name="Aftuck L."/>
            <person name="Bessette D."/>
            <person name="Brown A."/>
            <person name="FitzGerald M."/>
            <person name="Lui A."/>
            <person name="Macdonald J.P."/>
            <person name="Priest M."/>
            <person name="Orbach M.J."/>
            <person name="Galgiani J.N."/>
            <person name="Kirkland T.N."/>
            <person name="Cole G.T."/>
            <person name="Birren B.W."/>
            <person name="Henn M.R."/>
            <person name="Taylor J.W."/>
            <person name="Rounsley S.D."/>
        </authorList>
    </citation>
    <scope>GENOME REANNOTATION</scope>
    <source>
        <strain evidence="10">RS</strain>
    </source>
</reference>
<evidence type="ECO:0000256" key="6">
    <source>
        <dbReference type="SAM" id="MobiDB-lite"/>
    </source>
</evidence>
<feature type="domain" description="ER membrane protein complex subunit 7 beta-sandwich" evidence="8">
    <location>
        <begin position="38"/>
        <end position="175"/>
    </location>
</feature>
<dbReference type="EMBL" id="GG704912">
    <property type="protein sequence ID" value="KJF60545.1"/>
    <property type="molecule type" value="Genomic_DNA"/>
</dbReference>
<dbReference type="GeneID" id="24164670"/>